<dbReference type="PROSITE" id="PS51755">
    <property type="entry name" value="OMPR_PHOB"/>
    <property type="match status" value="1"/>
</dbReference>
<comment type="caution">
    <text evidence="4">The sequence shown here is derived from an EMBL/GenBank/DDBJ whole genome shotgun (WGS) entry which is preliminary data.</text>
</comment>
<dbReference type="EMBL" id="PGTB01000009">
    <property type="protein sequence ID" value="PJE37770.1"/>
    <property type="molecule type" value="Genomic_DNA"/>
</dbReference>
<dbReference type="CDD" id="cd00383">
    <property type="entry name" value="trans_reg_C"/>
    <property type="match status" value="1"/>
</dbReference>
<sequence length="108" mass="12263">MTWARASIATDLVFEFDDILLEIECLRVRRGGKLVHLGSTEFLLLVALIERPGKTWTRAALVDRVWGQETTIDKRTVDTHIARLRKALGQTDNRYPIRTIRGVGYALG</sequence>
<dbReference type="SUPFAM" id="SSF46894">
    <property type="entry name" value="C-terminal effector domain of the bipartite response regulators"/>
    <property type="match status" value="1"/>
</dbReference>
<dbReference type="InterPro" id="IPR016032">
    <property type="entry name" value="Sig_transdc_resp-reg_C-effctor"/>
</dbReference>
<feature type="domain" description="OmpR/PhoB-type" evidence="3">
    <location>
        <begin position="11"/>
        <end position="108"/>
    </location>
</feature>
<evidence type="ECO:0000259" key="3">
    <source>
        <dbReference type="PROSITE" id="PS51755"/>
    </source>
</evidence>
<proteinExistence type="predicted"/>
<dbReference type="Pfam" id="PF00486">
    <property type="entry name" value="Trans_reg_C"/>
    <property type="match status" value="1"/>
</dbReference>
<accession>A0A2M8J4R8</accession>
<feature type="DNA-binding region" description="OmpR/PhoB-type" evidence="2">
    <location>
        <begin position="11"/>
        <end position="108"/>
    </location>
</feature>
<dbReference type="SMART" id="SM00862">
    <property type="entry name" value="Trans_reg_C"/>
    <property type="match status" value="1"/>
</dbReference>
<evidence type="ECO:0000313" key="5">
    <source>
        <dbReference type="Proteomes" id="UP000231553"/>
    </source>
</evidence>
<keyword evidence="1 2" id="KW-0238">DNA-binding</keyword>
<evidence type="ECO:0000256" key="2">
    <source>
        <dbReference type="PROSITE-ProRule" id="PRU01091"/>
    </source>
</evidence>
<name>A0A2M8J4R8_9RHOB</name>
<organism evidence="4 5">
    <name type="scientific">Pseudooceanicola lipolyticus</name>
    <dbReference type="NCBI Taxonomy" id="2029104"/>
    <lineage>
        <taxon>Bacteria</taxon>
        <taxon>Pseudomonadati</taxon>
        <taxon>Pseudomonadota</taxon>
        <taxon>Alphaproteobacteria</taxon>
        <taxon>Rhodobacterales</taxon>
        <taxon>Paracoccaceae</taxon>
        <taxon>Pseudooceanicola</taxon>
    </lineage>
</organism>
<dbReference type="AlphaFoldDB" id="A0A2M8J4R8"/>
<dbReference type="Gene3D" id="1.10.10.10">
    <property type="entry name" value="Winged helix-like DNA-binding domain superfamily/Winged helix DNA-binding domain"/>
    <property type="match status" value="1"/>
</dbReference>
<dbReference type="GO" id="GO:0000160">
    <property type="term" value="P:phosphorelay signal transduction system"/>
    <property type="evidence" value="ECO:0007669"/>
    <property type="project" value="InterPro"/>
</dbReference>
<gene>
    <name evidence="4" type="ORF">CVM52_05210</name>
</gene>
<dbReference type="OrthoDB" id="9802426at2"/>
<dbReference type="InterPro" id="IPR036388">
    <property type="entry name" value="WH-like_DNA-bd_sf"/>
</dbReference>
<dbReference type="Proteomes" id="UP000231553">
    <property type="component" value="Unassembled WGS sequence"/>
</dbReference>
<evidence type="ECO:0000313" key="4">
    <source>
        <dbReference type="EMBL" id="PJE37770.1"/>
    </source>
</evidence>
<keyword evidence="5" id="KW-1185">Reference proteome</keyword>
<protein>
    <recommendedName>
        <fullName evidence="3">OmpR/PhoB-type domain-containing protein</fullName>
    </recommendedName>
</protein>
<evidence type="ECO:0000256" key="1">
    <source>
        <dbReference type="ARBA" id="ARBA00023125"/>
    </source>
</evidence>
<dbReference type="GO" id="GO:0006355">
    <property type="term" value="P:regulation of DNA-templated transcription"/>
    <property type="evidence" value="ECO:0007669"/>
    <property type="project" value="InterPro"/>
</dbReference>
<reference evidence="4 5" key="1">
    <citation type="journal article" date="2018" name="Int. J. Syst. Evol. Microbiol.">
        <title>Pseudooceanicola lipolyticus sp. nov., a marine alphaproteobacterium, reclassification of Oceanicola flagellatus as Pseudooceanicola flagellatus comb. nov. and emended description of the genus Pseudooceanicola.</title>
        <authorList>
            <person name="Huang M.-M."/>
            <person name="Guo L.-L."/>
            <person name="Wu Y.-H."/>
            <person name="Lai Q.-L."/>
            <person name="Shao Z.-Z."/>
            <person name="Wang C.-S."/>
            <person name="Wu M."/>
            <person name="Xu X.-W."/>
        </authorList>
    </citation>
    <scope>NUCLEOTIDE SEQUENCE [LARGE SCALE GENOMIC DNA]</scope>
    <source>
        <strain evidence="4 5">157</strain>
    </source>
</reference>
<dbReference type="RefSeq" id="WP_100161491.1">
    <property type="nucleotide sequence ID" value="NZ_PGTB01000009.1"/>
</dbReference>
<dbReference type="GO" id="GO:0003677">
    <property type="term" value="F:DNA binding"/>
    <property type="evidence" value="ECO:0007669"/>
    <property type="project" value="UniProtKB-UniRule"/>
</dbReference>
<dbReference type="InterPro" id="IPR001867">
    <property type="entry name" value="OmpR/PhoB-type_DNA-bd"/>
</dbReference>